<evidence type="ECO:0000313" key="2">
    <source>
        <dbReference type="Proteomes" id="UP000814033"/>
    </source>
</evidence>
<sequence length="208" mass="23957">MDEYADLGFVDSFGEGLVDAERALFGRERKARDRIHWQFPHDKDPRVRSALEWMQSMSHGLGAFGLDKFLQTRERGALFVNAAYEPPHGSNEPAFDWLTYDSAKETRDRIIQESVGFYDPAKQVVVFVLLPSKTGNSVAMWRRKIPVPNSVRLAHLHEIQLAKAALRKEYPVWVDELTPPKPPSVPPKPAKKKRGFFSRLFHVFKIEW</sequence>
<reference evidence="1" key="2">
    <citation type="journal article" date="2022" name="New Phytol.">
        <title>Evolutionary transition to the ectomycorrhizal habit in the genomes of a hyperdiverse lineage of mushroom-forming fungi.</title>
        <authorList>
            <person name="Looney B."/>
            <person name="Miyauchi S."/>
            <person name="Morin E."/>
            <person name="Drula E."/>
            <person name="Courty P.E."/>
            <person name="Kohler A."/>
            <person name="Kuo A."/>
            <person name="LaButti K."/>
            <person name="Pangilinan J."/>
            <person name="Lipzen A."/>
            <person name="Riley R."/>
            <person name="Andreopoulos W."/>
            <person name="He G."/>
            <person name="Johnson J."/>
            <person name="Nolan M."/>
            <person name="Tritt A."/>
            <person name="Barry K.W."/>
            <person name="Grigoriev I.V."/>
            <person name="Nagy L.G."/>
            <person name="Hibbett D."/>
            <person name="Henrissat B."/>
            <person name="Matheny P.B."/>
            <person name="Labbe J."/>
            <person name="Martin F.M."/>
        </authorList>
    </citation>
    <scope>NUCLEOTIDE SEQUENCE</scope>
    <source>
        <strain evidence="1">FP105234-sp</strain>
    </source>
</reference>
<evidence type="ECO:0000313" key="1">
    <source>
        <dbReference type="EMBL" id="KAI0053049.1"/>
    </source>
</evidence>
<dbReference type="Proteomes" id="UP000814033">
    <property type="component" value="Unassembled WGS sequence"/>
</dbReference>
<gene>
    <name evidence="1" type="ORF">FA95DRAFT_1579727</name>
</gene>
<accession>A0ACB8S8V8</accession>
<reference evidence="1" key="1">
    <citation type="submission" date="2021-02" db="EMBL/GenBank/DDBJ databases">
        <authorList>
            <consortium name="DOE Joint Genome Institute"/>
            <person name="Ahrendt S."/>
            <person name="Looney B.P."/>
            <person name="Miyauchi S."/>
            <person name="Morin E."/>
            <person name="Drula E."/>
            <person name="Courty P.E."/>
            <person name="Chicoki N."/>
            <person name="Fauchery L."/>
            <person name="Kohler A."/>
            <person name="Kuo A."/>
            <person name="Labutti K."/>
            <person name="Pangilinan J."/>
            <person name="Lipzen A."/>
            <person name="Riley R."/>
            <person name="Andreopoulos W."/>
            <person name="He G."/>
            <person name="Johnson J."/>
            <person name="Barry K.W."/>
            <person name="Grigoriev I.V."/>
            <person name="Nagy L."/>
            <person name="Hibbett D."/>
            <person name="Henrissat B."/>
            <person name="Matheny P.B."/>
            <person name="Labbe J."/>
            <person name="Martin F."/>
        </authorList>
    </citation>
    <scope>NUCLEOTIDE SEQUENCE</scope>
    <source>
        <strain evidence="1">FP105234-sp</strain>
    </source>
</reference>
<comment type="caution">
    <text evidence="1">The sequence shown here is derived from an EMBL/GenBank/DDBJ whole genome shotgun (WGS) entry which is preliminary data.</text>
</comment>
<dbReference type="EMBL" id="MU275842">
    <property type="protein sequence ID" value="KAI0053049.1"/>
    <property type="molecule type" value="Genomic_DNA"/>
</dbReference>
<organism evidence="1 2">
    <name type="scientific">Auriscalpium vulgare</name>
    <dbReference type="NCBI Taxonomy" id="40419"/>
    <lineage>
        <taxon>Eukaryota</taxon>
        <taxon>Fungi</taxon>
        <taxon>Dikarya</taxon>
        <taxon>Basidiomycota</taxon>
        <taxon>Agaricomycotina</taxon>
        <taxon>Agaricomycetes</taxon>
        <taxon>Russulales</taxon>
        <taxon>Auriscalpiaceae</taxon>
        <taxon>Auriscalpium</taxon>
    </lineage>
</organism>
<protein>
    <submittedName>
        <fullName evidence="1">Uncharacterized protein</fullName>
    </submittedName>
</protein>
<name>A0ACB8S8V8_9AGAM</name>
<proteinExistence type="predicted"/>
<keyword evidence="2" id="KW-1185">Reference proteome</keyword>